<feature type="transmembrane region" description="Helical" evidence="1">
    <location>
        <begin position="98"/>
        <end position="119"/>
    </location>
</feature>
<reference evidence="2" key="1">
    <citation type="submission" date="2021-05" db="EMBL/GenBank/DDBJ databases">
        <authorList>
            <person name="Alioto T."/>
            <person name="Alioto T."/>
            <person name="Gomez Garrido J."/>
        </authorList>
    </citation>
    <scope>NUCLEOTIDE SEQUENCE</scope>
</reference>
<evidence type="ECO:0000256" key="1">
    <source>
        <dbReference type="SAM" id="Phobius"/>
    </source>
</evidence>
<evidence type="ECO:0000313" key="2">
    <source>
        <dbReference type="EMBL" id="CAG6458132.1"/>
    </source>
</evidence>
<keyword evidence="1" id="KW-0812">Transmembrane</keyword>
<protein>
    <submittedName>
        <fullName evidence="2">(northern house mosquito) hypothetical protein</fullName>
    </submittedName>
</protein>
<accession>A0A8D8AJC4</accession>
<sequence length="199" mass="23296">MRGVGGRKARGKLRTGNCFSLVDCYRLAIVFDHLMELTHKDFFSHDWLAVVQIHGFCILFPFPPPLLLRARICTHTYTMKTVSHPPGAEILTHMTVPLLSMCNFAGIALVWLHFFTIFLHTKKLRENCWFVEICPAPQNRNTHSHIHTWRHKVNRFFPRFVCCWFIHQDHHPTKDFFSGSRQSIDAFSTHRQDPIYPAL</sequence>
<feature type="transmembrane region" description="Helical" evidence="1">
    <location>
        <begin position="42"/>
        <end position="62"/>
    </location>
</feature>
<dbReference type="AlphaFoldDB" id="A0A8D8AJC4"/>
<organism evidence="2">
    <name type="scientific">Culex pipiens</name>
    <name type="common">House mosquito</name>
    <dbReference type="NCBI Taxonomy" id="7175"/>
    <lineage>
        <taxon>Eukaryota</taxon>
        <taxon>Metazoa</taxon>
        <taxon>Ecdysozoa</taxon>
        <taxon>Arthropoda</taxon>
        <taxon>Hexapoda</taxon>
        <taxon>Insecta</taxon>
        <taxon>Pterygota</taxon>
        <taxon>Neoptera</taxon>
        <taxon>Endopterygota</taxon>
        <taxon>Diptera</taxon>
        <taxon>Nematocera</taxon>
        <taxon>Culicoidea</taxon>
        <taxon>Culicidae</taxon>
        <taxon>Culicinae</taxon>
        <taxon>Culicini</taxon>
        <taxon>Culex</taxon>
        <taxon>Culex</taxon>
    </lineage>
</organism>
<name>A0A8D8AJC4_CULPI</name>
<keyword evidence="1" id="KW-1133">Transmembrane helix</keyword>
<keyword evidence="1" id="KW-0472">Membrane</keyword>
<dbReference type="EMBL" id="HBUE01034095">
    <property type="protein sequence ID" value="CAG6458132.1"/>
    <property type="molecule type" value="Transcribed_RNA"/>
</dbReference>
<proteinExistence type="predicted"/>